<dbReference type="AlphaFoldDB" id="A0A1Y0IM23"/>
<organism evidence="1 2">
    <name type="scientific">Tumebacillus avium</name>
    <dbReference type="NCBI Taxonomy" id="1903704"/>
    <lineage>
        <taxon>Bacteria</taxon>
        <taxon>Bacillati</taxon>
        <taxon>Bacillota</taxon>
        <taxon>Bacilli</taxon>
        <taxon>Bacillales</taxon>
        <taxon>Alicyclobacillaceae</taxon>
        <taxon>Tumebacillus</taxon>
    </lineage>
</organism>
<gene>
    <name evidence="1" type="ORF">CBW65_04415</name>
</gene>
<dbReference type="SUPFAM" id="SSF102588">
    <property type="entry name" value="LmbE-like"/>
    <property type="match status" value="1"/>
</dbReference>
<dbReference type="Proteomes" id="UP000195437">
    <property type="component" value="Chromosome"/>
</dbReference>
<evidence type="ECO:0000313" key="1">
    <source>
        <dbReference type="EMBL" id="ARU60394.1"/>
    </source>
</evidence>
<dbReference type="EMBL" id="CP021434">
    <property type="protein sequence ID" value="ARU60394.1"/>
    <property type="molecule type" value="Genomic_DNA"/>
</dbReference>
<evidence type="ECO:0008006" key="3">
    <source>
        <dbReference type="Google" id="ProtNLM"/>
    </source>
</evidence>
<proteinExistence type="predicted"/>
<dbReference type="RefSeq" id="WP_087455785.1">
    <property type="nucleotide sequence ID" value="NZ_CP021434.1"/>
</dbReference>
<dbReference type="Gene3D" id="3.40.50.10320">
    <property type="entry name" value="LmbE-like"/>
    <property type="match status" value="1"/>
</dbReference>
<sequence length="279" mass="31645">MTTRYQVIIISPHLDDAVLSLAGTICSLVQQQMSCLVLNLFAGKPEEIKELSAVAAQYLQEDLGVDTVSLCDPVRWYETRLAEDIAALGALGVDHQNLDYLDAIFRGTPAYYSVETALFADVHPDDQQLVGAICDRIPMFGDRETLFFFPLGVGNHVDHQIAFLAGERLRLQGYRVRYYEEFPYCVNPAQVSKRIADLSIGLSGQRVDITEFLNAKIEAVCQYKSQIAALFQHEENIHAMLHRYSLIIADFEQDRFLERFWDVGYYNRQGGTYEISSKK</sequence>
<dbReference type="OrthoDB" id="9790023at2"/>
<evidence type="ECO:0000313" key="2">
    <source>
        <dbReference type="Proteomes" id="UP000195437"/>
    </source>
</evidence>
<reference evidence="2" key="1">
    <citation type="submission" date="2017-05" db="EMBL/GenBank/DDBJ databases">
        <authorList>
            <person name="Sung H."/>
        </authorList>
    </citation>
    <scope>NUCLEOTIDE SEQUENCE [LARGE SCALE GENOMIC DNA]</scope>
    <source>
        <strain evidence="2">AR23208</strain>
    </source>
</reference>
<dbReference type="KEGG" id="tum:CBW65_04415"/>
<dbReference type="InterPro" id="IPR024078">
    <property type="entry name" value="LmbE-like_dom_sf"/>
</dbReference>
<protein>
    <recommendedName>
        <fullName evidence="3">PIG-L family deacetylase</fullName>
    </recommendedName>
</protein>
<dbReference type="InterPro" id="IPR003737">
    <property type="entry name" value="GlcNAc_PI_deacetylase-related"/>
</dbReference>
<name>A0A1Y0IM23_9BACL</name>
<keyword evidence="2" id="KW-1185">Reference proteome</keyword>
<dbReference type="Pfam" id="PF02585">
    <property type="entry name" value="PIG-L"/>
    <property type="match status" value="1"/>
</dbReference>
<accession>A0A1Y0IM23</accession>